<accession>A0ABP9JL83</accession>
<protein>
    <submittedName>
        <fullName evidence="1">Uncharacterized protein</fullName>
    </submittedName>
</protein>
<evidence type="ECO:0000313" key="1">
    <source>
        <dbReference type="EMBL" id="GAA5032553.1"/>
    </source>
</evidence>
<proteinExistence type="predicted"/>
<organism evidence="1 2">
    <name type="scientific">Streptomyces siamensis</name>
    <dbReference type="NCBI Taxonomy" id="1274986"/>
    <lineage>
        <taxon>Bacteria</taxon>
        <taxon>Bacillati</taxon>
        <taxon>Actinomycetota</taxon>
        <taxon>Actinomycetes</taxon>
        <taxon>Kitasatosporales</taxon>
        <taxon>Streptomycetaceae</taxon>
        <taxon>Streptomyces</taxon>
    </lineage>
</organism>
<reference evidence="2" key="1">
    <citation type="journal article" date="2019" name="Int. J. Syst. Evol. Microbiol.">
        <title>The Global Catalogue of Microorganisms (GCM) 10K type strain sequencing project: providing services to taxonomists for standard genome sequencing and annotation.</title>
        <authorList>
            <consortium name="The Broad Institute Genomics Platform"/>
            <consortium name="The Broad Institute Genome Sequencing Center for Infectious Disease"/>
            <person name="Wu L."/>
            <person name="Ma J."/>
        </authorList>
    </citation>
    <scope>NUCLEOTIDE SEQUENCE [LARGE SCALE GENOMIC DNA]</scope>
    <source>
        <strain evidence="2">JCM 18409</strain>
    </source>
</reference>
<dbReference type="EMBL" id="BAABKB010000039">
    <property type="protein sequence ID" value="GAA5032553.1"/>
    <property type="molecule type" value="Genomic_DNA"/>
</dbReference>
<keyword evidence="2" id="KW-1185">Reference proteome</keyword>
<evidence type="ECO:0000313" key="2">
    <source>
        <dbReference type="Proteomes" id="UP001501759"/>
    </source>
</evidence>
<gene>
    <name evidence="1" type="ORF">GCM10023335_75210</name>
</gene>
<name>A0ABP9JL83_9ACTN</name>
<comment type="caution">
    <text evidence="1">The sequence shown here is derived from an EMBL/GenBank/DDBJ whole genome shotgun (WGS) entry which is preliminary data.</text>
</comment>
<sequence length="61" mass="6299">MSIDTEAGRRLLFTVGVGVLRAVLATVRQTVFGLLFARGAVVVRAGVGGGFDRAGPEVRVG</sequence>
<dbReference type="Proteomes" id="UP001501759">
    <property type="component" value="Unassembled WGS sequence"/>
</dbReference>